<comment type="catalytic activity">
    <reaction evidence="7">
        <text>(3S)-3-hydroxy-3-methylglutaryl-CoA = acetoacetate + acetyl-CoA</text>
        <dbReference type="Rhea" id="RHEA:24404"/>
        <dbReference type="ChEBI" id="CHEBI:13705"/>
        <dbReference type="ChEBI" id="CHEBI:43074"/>
        <dbReference type="ChEBI" id="CHEBI:57288"/>
        <dbReference type="EC" id="4.1.3.4"/>
    </reaction>
</comment>
<dbReference type="GO" id="GO:0046872">
    <property type="term" value="F:metal ion binding"/>
    <property type="evidence" value="ECO:0007669"/>
    <property type="project" value="UniProtKB-KW"/>
</dbReference>
<dbReference type="NCBIfam" id="NF004283">
    <property type="entry name" value="PRK05692.1"/>
    <property type="match status" value="1"/>
</dbReference>
<dbReference type="InterPro" id="IPR043594">
    <property type="entry name" value="HMGL"/>
</dbReference>
<dbReference type="STRING" id="113226.A0A139GWL5"/>
<dbReference type="GO" id="GO:0006552">
    <property type="term" value="P:L-leucine catabolic process"/>
    <property type="evidence" value="ECO:0007669"/>
    <property type="project" value="TreeGrafter"/>
</dbReference>
<evidence type="ECO:0000313" key="9">
    <source>
        <dbReference type="EMBL" id="KXS94552.1"/>
    </source>
</evidence>
<comment type="similarity">
    <text evidence="2">Belongs to the HMG-CoA lyase family.</text>
</comment>
<evidence type="ECO:0000256" key="7">
    <source>
        <dbReference type="ARBA" id="ARBA00049877"/>
    </source>
</evidence>
<evidence type="ECO:0000256" key="3">
    <source>
        <dbReference type="ARBA" id="ARBA00012910"/>
    </source>
</evidence>
<dbReference type="Gene3D" id="3.20.20.70">
    <property type="entry name" value="Aldolase class I"/>
    <property type="match status" value="1"/>
</dbReference>
<gene>
    <name evidence="9" type="ORF">AC579_4473</name>
</gene>
<dbReference type="SUPFAM" id="SSF53720">
    <property type="entry name" value="ALDH-like"/>
    <property type="match status" value="1"/>
</dbReference>
<dbReference type="Pfam" id="PF00171">
    <property type="entry name" value="Aldedh"/>
    <property type="match status" value="1"/>
</dbReference>
<dbReference type="EC" id="4.1.3.4" evidence="3"/>
<dbReference type="SUPFAM" id="SSF52096">
    <property type="entry name" value="ClpP/crotonase"/>
    <property type="match status" value="1"/>
</dbReference>
<dbReference type="InterPro" id="IPR001753">
    <property type="entry name" value="Enoyl-CoA_hydra/iso"/>
</dbReference>
<dbReference type="InterPro" id="IPR016161">
    <property type="entry name" value="Ald_DH/histidinol_DH"/>
</dbReference>
<accession>A0A139GWL5</accession>
<keyword evidence="6" id="KW-0456">Lyase</keyword>
<reference evidence="9 10" key="1">
    <citation type="submission" date="2015-07" db="EMBL/GenBank/DDBJ databases">
        <title>Comparative genomics of the Sigatoka disease complex on banana suggests a link between parallel evolutionary changes in Pseudocercospora fijiensis and Pseudocercospora eumusae and increased virulence on the banana host.</title>
        <authorList>
            <person name="Chang T.-C."/>
            <person name="Salvucci A."/>
            <person name="Crous P.W."/>
            <person name="Stergiopoulos I."/>
        </authorList>
    </citation>
    <scope>NUCLEOTIDE SEQUENCE [LARGE SCALE GENOMIC DNA]</scope>
    <source>
        <strain evidence="9 10">CBS 116634</strain>
    </source>
</reference>
<dbReference type="InterPro" id="IPR016163">
    <property type="entry name" value="Ald_DH_C"/>
</dbReference>
<dbReference type="InterPro" id="IPR013785">
    <property type="entry name" value="Aldolase_TIM"/>
</dbReference>
<dbReference type="Proteomes" id="UP000073492">
    <property type="component" value="Unassembled WGS sequence"/>
</dbReference>
<dbReference type="GO" id="GO:0046951">
    <property type="term" value="P:ketone body biosynthetic process"/>
    <property type="evidence" value="ECO:0007669"/>
    <property type="project" value="TreeGrafter"/>
</dbReference>
<dbReference type="Pfam" id="PF00378">
    <property type="entry name" value="ECH_1"/>
    <property type="match status" value="1"/>
</dbReference>
<comment type="caution">
    <text evidence="9">The sequence shown here is derived from an EMBL/GenBank/DDBJ whole genome shotgun (WGS) entry which is preliminary data.</text>
</comment>
<dbReference type="GO" id="GO:0016620">
    <property type="term" value="F:oxidoreductase activity, acting on the aldehyde or oxo group of donors, NAD or NADP as acceptor"/>
    <property type="evidence" value="ECO:0007669"/>
    <property type="project" value="InterPro"/>
</dbReference>
<evidence type="ECO:0000256" key="2">
    <source>
        <dbReference type="ARBA" id="ARBA00009405"/>
    </source>
</evidence>
<dbReference type="PROSITE" id="PS01062">
    <property type="entry name" value="HMG_COA_LYASE"/>
    <property type="match status" value="1"/>
</dbReference>
<organism evidence="9 10">
    <name type="scientific">Pseudocercospora musae</name>
    <dbReference type="NCBI Taxonomy" id="113226"/>
    <lineage>
        <taxon>Eukaryota</taxon>
        <taxon>Fungi</taxon>
        <taxon>Dikarya</taxon>
        <taxon>Ascomycota</taxon>
        <taxon>Pezizomycotina</taxon>
        <taxon>Dothideomycetes</taxon>
        <taxon>Dothideomycetidae</taxon>
        <taxon>Mycosphaerellales</taxon>
        <taxon>Mycosphaerellaceae</taxon>
        <taxon>Pseudocercospora</taxon>
    </lineage>
</organism>
<evidence type="ECO:0000256" key="1">
    <source>
        <dbReference type="ARBA" id="ARBA00005143"/>
    </source>
</evidence>
<dbReference type="CDD" id="cd06558">
    <property type="entry name" value="crotonase-like"/>
    <property type="match status" value="1"/>
</dbReference>
<comment type="pathway">
    <text evidence="1">Metabolic intermediate metabolism; (S)-3-hydroxy-3-methylglutaryl-CoA degradation; acetoacetate from (S)-3-hydroxy-3-methylglutaryl-CoA: step 1/1.</text>
</comment>
<name>A0A139GWL5_9PEZI</name>
<sequence>MKGLERAVQNQARHVVVFASASEGFSWNNTNCSVAEALHRSEEIVKAAKSHGIRARGVVSCVVACPYDGPTHPKHVLRVAKRFLEIGCYEVGLGETIGVATPYDIEKLLRVLLTEIPPEKLAGHYHDTYGQAIANVVKSYDMGLRAFDSSVAGLGGCPYAKGAKGNLATEDMVYTFEQAGISTGIDLQRLSDIGDWISREIKIPNNSRAGSAIVAKSLSNVTKTVPKQHDSAIKGTKWSLINDAGHYRVQRADNAVKITLTRPENGNALTNNMVEGIARTFQDLASDPTLFHIILDAEGKFFCTGMDLRGGGASASNDETEKAEYYGKVEALYEAIDNAPQTTIAVVDGPSFGGGVGLAFVCDVRLLSSNARFTMTEIKLGLSPAIISKYMIREWGIAFMREAILAGREVKPDELHRIGAVHGVASSSQDLQELANKYIQNLGRCAPQSAVACKQLVRLGWRDPGGREQQQFVTKVFANIMKPGSEGEHGLAQLRQGIKSVDWSQFHARKGIKTAESAKTYSIEYPARRDTTKMKAAVGDLGDPQETTIKISPLADQSQFEKVKAMIEKGKGEARLVVGGPDAEIYKNEILGPVAVIKTFETAEEVLKMANDTEDGLMSGVFTKDISRALQMAKGLDSGVVGVNCVGYIISKYRLGAANRGASAESLAITRCVPVLGPRRY</sequence>
<dbReference type="AlphaFoldDB" id="A0A139GWL5"/>
<dbReference type="OrthoDB" id="10253869at2759"/>
<keyword evidence="4" id="KW-0479">Metal-binding</keyword>
<feature type="domain" description="Pyruvate carboxyltransferase" evidence="8">
    <location>
        <begin position="1"/>
        <end position="191"/>
    </location>
</feature>
<proteinExistence type="inferred from homology"/>
<dbReference type="InterPro" id="IPR029045">
    <property type="entry name" value="ClpP/crotonase-like_dom_sf"/>
</dbReference>
<dbReference type="PANTHER" id="PTHR42738:SF17">
    <property type="entry name" value="HYDROXYMETHYLGLUTARYL-COA LYASE"/>
    <property type="match status" value="1"/>
</dbReference>
<evidence type="ECO:0000256" key="5">
    <source>
        <dbReference type="ARBA" id="ARBA00023026"/>
    </source>
</evidence>
<dbReference type="Gene3D" id="3.40.309.10">
    <property type="entry name" value="Aldehyde Dehydrogenase, Chain A, domain 2"/>
    <property type="match status" value="1"/>
</dbReference>
<dbReference type="Pfam" id="PF00682">
    <property type="entry name" value="HMGL-like"/>
    <property type="match status" value="1"/>
</dbReference>
<evidence type="ECO:0000256" key="4">
    <source>
        <dbReference type="ARBA" id="ARBA00022723"/>
    </source>
</evidence>
<evidence type="ECO:0000259" key="8">
    <source>
        <dbReference type="PROSITE" id="PS50991"/>
    </source>
</evidence>
<evidence type="ECO:0000256" key="6">
    <source>
        <dbReference type="ARBA" id="ARBA00023239"/>
    </source>
</evidence>
<evidence type="ECO:0000313" key="10">
    <source>
        <dbReference type="Proteomes" id="UP000073492"/>
    </source>
</evidence>
<dbReference type="Gene3D" id="3.90.226.10">
    <property type="entry name" value="2-enoyl-CoA Hydratase, Chain A, domain 1"/>
    <property type="match status" value="1"/>
</dbReference>
<dbReference type="InterPro" id="IPR015590">
    <property type="entry name" value="Aldehyde_DH_dom"/>
</dbReference>
<keyword evidence="10" id="KW-1185">Reference proteome</keyword>
<dbReference type="GO" id="GO:0004419">
    <property type="term" value="F:hydroxymethylglutaryl-CoA lyase activity"/>
    <property type="evidence" value="ECO:0007669"/>
    <property type="project" value="UniProtKB-EC"/>
</dbReference>
<dbReference type="CDD" id="cd07938">
    <property type="entry name" value="DRE_TIM_HMGL"/>
    <property type="match status" value="1"/>
</dbReference>
<protein>
    <recommendedName>
        <fullName evidence="3">hydroxymethylglutaryl-CoA lyase</fullName>
        <ecNumber evidence="3">4.1.3.4</ecNumber>
    </recommendedName>
</protein>
<dbReference type="InterPro" id="IPR000891">
    <property type="entry name" value="PYR_CT"/>
</dbReference>
<keyword evidence="5" id="KW-0843">Virulence</keyword>
<dbReference type="PROSITE" id="PS50991">
    <property type="entry name" value="PYR_CT"/>
    <property type="match status" value="1"/>
</dbReference>
<dbReference type="InterPro" id="IPR000138">
    <property type="entry name" value="HMG_CoA_lyase_AS"/>
</dbReference>
<dbReference type="EMBL" id="LFZO01000968">
    <property type="protein sequence ID" value="KXS94552.1"/>
    <property type="molecule type" value="Genomic_DNA"/>
</dbReference>
<dbReference type="PANTHER" id="PTHR42738">
    <property type="entry name" value="HYDROXYMETHYLGLUTARYL-COA LYASE"/>
    <property type="match status" value="1"/>
</dbReference>
<dbReference type="UniPathway" id="UPA00896">
    <property type="reaction ID" value="UER00863"/>
</dbReference>
<dbReference type="SUPFAM" id="SSF51569">
    <property type="entry name" value="Aldolase"/>
    <property type="match status" value="1"/>
</dbReference>